<dbReference type="Pfam" id="PF13340">
    <property type="entry name" value="DUF4096"/>
    <property type="match status" value="1"/>
</dbReference>
<organism evidence="4 5">
    <name type="scientific">Halopolyspora algeriensis</name>
    <dbReference type="NCBI Taxonomy" id="1500506"/>
    <lineage>
        <taxon>Bacteria</taxon>
        <taxon>Bacillati</taxon>
        <taxon>Actinomycetota</taxon>
        <taxon>Actinomycetes</taxon>
        <taxon>Actinomycetes incertae sedis</taxon>
        <taxon>Halopolyspora</taxon>
    </lineage>
</organism>
<dbReference type="RefSeq" id="WP_114453406.1">
    <property type="nucleotide sequence ID" value="NZ_QPJC01000007.1"/>
</dbReference>
<accession>A0A368VUR0</accession>
<evidence type="ECO:0000259" key="3">
    <source>
        <dbReference type="Pfam" id="PF13340"/>
    </source>
</evidence>
<dbReference type="AlphaFoldDB" id="A0A368VUR0"/>
<dbReference type="Proteomes" id="UP000253495">
    <property type="component" value="Unassembled WGS sequence"/>
</dbReference>
<dbReference type="NCBIfam" id="NF033580">
    <property type="entry name" value="transpos_IS5_3"/>
    <property type="match status" value="1"/>
</dbReference>
<evidence type="ECO:0000313" key="5">
    <source>
        <dbReference type="Proteomes" id="UP000253495"/>
    </source>
</evidence>
<evidence type="ECO:0000256" key="1">
    <source>
        <dbReference type="SAM" id="MobiDB-lite"/>
    </source>
</evidence>
<keyword evidence="5" id="KW-1185">Reference proteome</keyword>
<dbReference type="PANTHER" id="PTHR30007">
    <property type="entry name" value="PHP DOMAIN PROTEIN"/>
    <property type="match status" value="1"/>
</dbReference>
<dbReference type="GO" id="GO:0003677">
    <property type="term" value="F:DNA binding"/>
    <property type="evidence" value="ECO:0007669"/>
    <property type="project" value="InterPro"/>
</dbReference>
<feature type="region of interest" description="Disordered" evidence="1">
    <location>
        <begin position="111"/>
        <end position="141"/>
    </location>
</feature>
<comment type="caution">
    <text evidence="4">The sequence shown here is derived from an EMBL/GenBank/DDBJ whole genome shotgun (WGS) entry which is preliminary data.</text>
</comment>
<dbReference type="PANTHER" id="PTHR30007:SF1">
    <property type="entry name" value="BLR1914 PROTEIN"/>
    <property type="match status" value="1"/>
</dbReference>
<dbReference type="Pfam" id="PF01609">
    <property type="entry name" value="DDE_Tnp_1"/>
    <property type="match status" value="1"/>
</dbReference>
<feature type="domain" description="Transposase IS4-like" evidence="2">
    <location>
        <begin position="102"/>
        <end position="274"/>
    </location>
</feature>
<protein>
    <submittedName>
        <fullName evidence="4">Transposase</fullName>
    </submittedName>
</protein>
<name>A0A368VUR0_9ACTN</name>
<feature type="region of interest" description="Disordered" evidence="1">
    <location>
        <begin position="228"/>
        <end position="248"/>
    </location>
</feature>
<gene>
    <name evidence="4" type="ORF">DFQ14_10782</name>
</gene>
<proteinExistence type="predicted"/>
<dbReference type="GO" id="GO:0006313">
    <property type="term" value="P:DNA transposition"/>
    <property type="evidence" value="ECO:0007669"/>
    <property type="project" value="InterPro"/>
</dbReference>
<evidence type="ECO:0000313" key="4">
    <source>
        <dbReference type="EMBL" id="RCW43193.1"/>
    </source>
</evidence>
<dbReference type="InterPro" id="IPR025161">
    <property type="entry name" value="IS402-like_dom"/>
</dbReference>
<dbReference type="EMBL" id="QPJC01000007">
    <property type="protein sequence ID" value="RCW43193.1"/>
    <property type="molecule type" value="Genomic_DNA"/>
</dbReference>
<evidence type="ECO:0000259" key="2">
    <source>
        <dbReference type="Pfam" id="PF01609"/>
    </source>
</evidence>
<dbReference type="OrthoDB" id="4546548at2"/>
<dbReference type="InterPro" id="IPR002559">
    <property type="entry name" value="Transposase_11"/>
</dbReference>
<sequence length="302" mass="34510">MGSVSVGARKDLTDRQWRAFQRVLPPQPQVGRHPTWTRRQLLNGIRWRVRVGAPWRDVPERYGHWQSIYQLFRRWQRDGVWAWIWAQLQARADAAGLITWQVSVDSTINRAHQHAAGARHRPDAQVEPPGDEPGDHALGRSRGGLSTKIHLACEQSRKPLSLLLTAGQAGDSPQMIRVLEAIRVPRLRRGHPRSRPERVLADKAYSSAANRRYLRRRRTPATIALPKDQLAHRRARGAAGGRPPVFDPTRYRQRHAVECGINQLKHHRAVASRYDKLAVRYEATLHVATIDTWLRALTKITS</sequence>
<dbReference type="GO" id="GO:0004803">
    <property type="term" value="F:transposase activity"/>
    <property type="evidence" value="ECO:0007669"/>
    <property type="project" value="InterPro"/>
</dbReference>
<reference evidence="4 5" key="1">
    <citation type="submission" date="2018-07" db="EMBL/GenBank/DDBJ databases">
        <title>Genomic Encyclopedia of Type Strains, Phase III (KMG-III): the genomes of soil and plant-associated and newly described type strains.</title>
        <authorList>
            <person name="Whitman W."/>
        </authorList>
    </citation>
    <scope>NUCLEOTIDE SEQUENCE [LARGE SCALE GENOMIC DNA]</scope>
    <source>
        <strain evidence="4 5">CECT 8575</strain>
    </source>
</reference>
<feature type="domain" description="Insertion element IS402-like" evidence="3">
    <location>
        <begin position="12"/>
        <end position="84"/>
    </location>
</feature>